<proteinExistence type="predicted"/>
<feature type="compositionally biased region" description="Basic and acidic residues" evidence="2">
    <location>
        <begin position="165"/>
        <end position="175"/>
    </location>
</feature>
<keyword evidence="4" id="KW-1185">Reference proteome</keyword>
<feature type="region of interest" description="Disordered" evidence="2">
    <location>
        <begin position="440"/>
        <end position="486"/>
    </location>
</feature>
<dbReference type="EMBL" id="CP036276">
    <property type="protein sequence ID" value="QDU44456.1"/>
    <property type="molecule type" value="Genomic_DNA"/>
</dbReference>
<reference evidence="3 4" key="1">
    <citation type="submission" date="2019-02" db="EMBL/GenBank/DDBJ databases">
        <title>Deep-cultivation of Planctomycetes and their phenomic and genomic characterization uncovers novel biology.</title>
        <authorList>
            <person name="Wiegand S."/>
            <person name="Jogler M."/>
            <person name="Boedeker C."/>
            <person name="Pinto D."/>
            <person name="Vollmers J."/>
            <person name="Rivas-Marin E."/>
            <person name="Kohn T."/>
            <person name="Peeters S.H."/>
            <person name="Heuer A."/>
            <person name="Rast P."/>
            <person name="Oberbeckmann S."/>
            <person name="Bunk B."/>
            <person name="Jeske O."/>
            <person name="Meyerdierks A."/>
            <person name="Storesund J.E."/>
            <person name="Kallscheuer N."/>
            <person name="Luecker S."/>
            <person name="Lage O.M."/>
            <person name="Pohl T."/>
            <person name="Merkel B.J."/>
            <person name="Hornburger P."/>
            <person name="Mueller R.-W."/>
            <person name="Bruemmer F."/>
            <person name="Labrenz M."/>
            <person name="Spormann A.M."/>
            <person name="Op den Camp H."/>
            <person name="Overmann J."/>
            <person name="Amann R."/>
            <person name="Jetten M.S.M."/>
            <person name="Mascher T."/>
            <person name="Medema M.H."/>
            <person name="Devos D.P."/>
            <person name="Kaster A.-K."/>
            <person name="Ovreas L."/>
            <person name="Rohde M."/>
            <person name="Galperin M.Y."/>
            <person name="Jogler C."/>
        </authorList>
    </citation>
    <scope>NUCLEOTIDE SEQUENCE [LARGE SCALE GENOMIC DNA]</scope>
    <source>
        <strain evidence="3 4">Mal52</strain>
    </source>
</reference>
<feature type="region of interest" description="Disordered" evidence="2">
    <location>
        <begin position="150"/>
        <end position="223"/>
    </location>
</feature>
<feature type="coiled-coil region" evidence="1">
    <location>
        <begin position="358"/>
        <end position="411"/>
    </location>
</feature>
<accession>A0A517ZPP3</accession>
<evidence type="ECO:0000256" key="1">
    <source>
        <dbReference type="SAM" id="Coils"/>
    </source>
</evidence>
<organism evidence="3 4">
    <name type="scientific">Symmachiella dynata</name>
    <dbReference type="NCBI Taxonomy" id="2527995"/>
    <lineage>
        <taxon>Bacteria</taxon>
        <taxon>Pseudomonadati</taxon>
        <taxon>Planctomycetota</taxon>
        <taxon>Planctomycetia</taxon>
        <taxon>Planctomycetales</taxon>
        <taxon>Planctomycetaceae</taxon>
        <taxon>Symmachiella</taxon>
    </lineage>
</organism>
<dbReference type="Proteomes" id="UP000319383">
    <property type="component" value="Chromosome"/>
</dbReference>
<keyword evidence="1" id="KW-0175">Coiled coil</keyword>
<dbReference type="RefSeq" id="WP_145376815.1">
    <property type="nucleotide sequence ID" value="NZ_CP036276.1"/>
</dbReference>
<dbReference type="AlphaFoldDB" id="A0A517ZPP3"/>
<protein>
    <submittedName>
        <fullName evidence="3">Uncharacterized protein</fullName>
    </submittedName>
</protein>
<name>A0A517ZPP3_9PLAN</name>
<feature type="compositionally biased region" description="Basic residues" evidence="2">
    <location>
        <begin position="203"/>
        <end position="215"/>
    </location>
</feature>
<feature type="region of interest" description="Disordered" evidence="2">
    <location>
        <begin position="734"/>
        <end position="776"/>
    </location>
</feature>
<feature type="compositionally biased region" description="Basic and acidic residues" evidence="2">
    <location>
        <begin position="734"/>
        <end position="762"/>
    </location>
</feature>
<evidence type="ECO:0000313" key="3">
    <source>
        <dbReference type="EMBL" id="QDU44456.1"/>
    </source>
</evidence>
<sequence length="776" mass="87068">MKNLGDMLKGKNIKAFFVNHGEKIGAACVAAIILIALVSTDWSRDERTPAELEAEVADAKTQIAQSNWPEDKQAEVPLQDFLGQAESLVANMNIAPYEYRVPFIEPLVKPLELITDTKWSPVEELVASAGVFLMELSPEQAAMYPDQLAAETGRDVEGDATDNLDLSRKRREDRYRRRGVPNAGKGRDDDDDDGDGGVNLNIRGRRPNGLRRRGTGSRNNRFGDDYEEVAYTQARGQRFAAIRGLFDVRQQRLNLARALRLPLPSDADQHLEFRGFRIQRQRAVPGENPWREENWEELDIEEAVRVLADASGFALPILDPRVTNHYITMPLPPRLEGYWTEEATHPRLEQFKLSDDEREQLESMITSLREQADELERNDNSKKGGFSELQMEISELRNRATEEQMKKLREKVSQSPKTIDDRVKEIFGLEAPPAGGAYTGLDITRGGGSGRGRGLRGRSMLRGRNEDDDGDGRSSLGFGRTRGNRRNVRNRMAVNRQRNMLDVLDDPLQTQGIQAAIGRVLLFRYLDFTVKPGEAYRYRVKLIFNNPAFEAYEREQVDDEAVIQGETRESDWSEPSQVVVIPPDTHAFVANATIGDAPGRNGANFEIYQWHQELGTVINDKMRVIFGQFLGGTKNTLVLNLAKPSFDSELATFTSSMALVDATEEPTINLADHPDLKAALGNRRGIRTDRDTSIGIPSEALVVKEDGSAARLDSLSQERERERLEGILTGVRKQYEDLRDTGEDDRGFAPGGRGKDRGRGADRGSNALRKGRRGRR</sequence>
<evidence type="ECO:0000313" key="4">
    <source>
        <dbReference type="Proteomes" id="UP000319383"/>
    </source>
</evidence>
<dbReference type="KEGG" id="sdyn:Mal52_29380"/>
<gene>
    <name evidence="3" type="ORF">Mal52_29380</name>
</gene>
<evidence type="ECO:0000256" key="2">
    <source>
        <dbReference type="SAM" id="MobiDB-lite"/>
    </source>
</evidence>